<feature type="transmembrane region" description="Helical" evidence="7">
    <location>
        <begin position="682"/>
        <end position="709"/>
    </location>
</feature>
<keyword evidence="4" id="KW-0677">Repeat</keyword>
<evidence type="ECO:0000256" key="6">
    <source>
        <dbReference type="ARBA" id="ARBA00023136"/>
    </source>
</evidence>
<feature type="transmembrane region" description="Helical" evidence="7">
    <location>
        <begin position="142"/>
        <end position="163"/>
    </location>
</feature>
<feature type="transmembrane region" description="Helical" evidence="7">
    <location>
        <begin position="660"/>
        <end position="676"/>
    </location>
</feature>
<feature type="transmembrane region" description="Helical" evidence="7">
    <location>
        <begin position="779"/>
        <end position="800"/>
    </location>
</feature>
<protein>
    <recommendedName>
        <fullName evidence="8">RCK C-terminal domain-containing protein</fullName>
    </recommendedName>
</protein>
<evidence type="ECO:0000256" key="4">
    <source>
        <dbReference type="ARBA" id="ARBA00022737"/>
    </source>
</evidence>
<dbReference type="InterPro" id="IPR006037">
    <property type="entry name" value="RCK_C"/>
</dbReference>
<keyword evidence="2" id="KW-0813">Transport</keyword>
<feature type="transmembrane region" description="Helical" evidence="7">
    <location>
        <begin position="806"/>
        <end position="825"/>
    </location>
</feature>
<dbReference type="SUPFAM" id="SSF116726">
    <property type="entry name" value="TrkA C-terminal domain-like"/>
    <property type="match status" value="4"/>
</dbReference>
<keyword evidence="10" id="KW-1185">Reference proteome</keyword>
<dbReference type="Gene3D" id="3.30.70.1450">
    <property type="entry name" value="Regulator of K+ conductance, C-terminal domain"/>
    <property type="match status" value="4"/>
</dbReference>
<feature type="transmembrane region" description="Helical" evidence="7">
    <location>
        <begin position="30"/>
        <end position="50"/>
    </location>
</feature>
<accession>A0ABY8TS81</accession>
<feature type="transmembrane region" description="Helical" evidence="7">
    <location>
        <begin position="631"/>
        <end position="648"/>
    </location>
</feature>
<feature type="transmembrane region" description="Helical" evidence="7">
    <location>
        <begin position="739"/>
        <end position="758"/>
    </location>
</feature>
<dbReference type="EMBL" id="CP126210">
    <property type="protein sequence ID" value="WIA11243.1"/>
    <property type="molecule type" value="Genomic_DNA"/>
</dbReference>
<evidence type="ECO:0000256" key="7">
    <source>
        <dbReference type="SAM" id="Phobius"/>
    </source>
</evidence>
<evidence type="ECO:0000313" key="10">
    <source>
        <dbReference type="Proteomes" id="UP001244341"/>
    </source>
</evidence>
<gene>
    <name evidence="9" type="ORF">OEZ85_011370</name>
</gene>
<feature type="domain" description="RCK C-terminal" evidence="8">
    <location>
        <begin position="503"/>
        <end position="588"/>
    </location>
</feature>
<comment type="subcellular location">
    <subcellularLocation>
        <location evidence="1">Membrane</location>
        <topology evidence="1">Multi-pass membrane protein</topology>
    </subcellularLocation>
</comment>
<dbReference type="PROSITE" id="PS51202">
    <property type="entry name" value="RCK_C"/>
    <property type="match status" value="4"/>
</dbReference>
<proteinExistence type="predicted"/>
<sequence length="905" mass="96041">MAVAAVALGWQGITVACTLAASLIVMGFDLVGPDLVFGGLTALYVTSGIISIRDGAAGFANTGVLTVLVLYLVAEGVSQTGGLDLAMNFMLGRASTVFWAQVRMMIPVMVASAFLNNTPICALMIPILISWGRRCGISPKKLLIPMSFATVLGGTVTLIGTSTNLVVSGLQQEKYGTTDPSKVFQFFTITPYGLPYAIWGMAYIILFSKWLLPGEDAADDLNYGLLVPRTSPLVGRTAKAAGLAGGKLTITGISKGHRTPAVPYTPDMIIHEGDTLFVTGSVTAVEQSVKSFALVLLTSDDDVARKSTPGAAVFGAAAADVEEGFDIAASEGTTNLLQVNLLKGSQLVGQSVRQIGFRGRFGAAVIAVKRSKALQPGRIGDIVLQANDVLLLSTGALFDASTEDFTKNFTGLMYLDEALARQFTTAVRVGKRSKEAGKTIAEVGLRGINGLFLFEIERADGSLLKAVDHNTVLATGDVLWFAGDLDGVAYLQKYTTLEHMQADQVAKLPSDIIYRRLVQVVVSHHDLVGKKLKEVRFRHTYGAAVLGLHRSGQPVAGNISEVPLKAGDVLVVEAGPEFATNFKNNRAFSLISEVPNSSPMKRSKMWIALALTVAMVLTQIIGGAIDKEVIHLWPCAMLTAGAMLAFKCLSADQARESIEWEVYICIAFAFAVSTAMEKTKLALAIANVFVALAQAIGGQTAALACIYLVTALLSELLTNNAAAAIMYPIASAAAEKLLINPNIMSVAVMLGGSAGWILPYSYQCNLMVYAAGKYRTKDFVKIGTPYHLWLFVGVVLILGFGERWQVPVIASLVFTGLVILLPAAYEYLLNDSQKLAVDKKLHALSISFRRKRSSNSGEEALVEVYGNGSSKDVSSDAANNAAYSNGVAAPASLGHRNRSSAGGVA</sequence>
<dbReference type="PANTHER" id="PTHR43652">
    <property type="entry name" value="BASIC AMINO ACID ANTIPORTER YFCC-RELATED"/>
    <property type="match status" value="1"/>
</dbReference>
<evidence type="ECO:0000256" key="2">
    <source>
        <dbReference type="ARBA" id="ARBA00022448"/>
    </source>
</evidence>
<evidence type="ECO:0000256" key="3">
    <source>
        <dbReference type="ARBA" id="ARBA00022692"/>
    </source>
</evidence>
<dbReference type="Pfam" id="PF03600">
    <property type="entry name" value="CitMHS"/>
    <property type="match status" value="1"/>
</dbReference>
<dbReference type="InterPro" id="IPR004680">
    <property type="entry name" value="Cit_transptr-like_dom"/>
</dbReference>
<feature type="domain" description="RCK C-terminal" evidence="8">
    <location>
        <begin position="209"/>
        <end position="295"/>
    </location>
</feature>
<dbReference type="Pfam" id="PF02080">
    <property type="entry name" value="TrkA_C"/>
    <property type="match status" value="4"/>
</dbReference>
<evidence type="ECO:0000313" key="9">
    <source>
        <dbReference type="EMBL" id="WIA11243.1"/>
    </source>
</evidence>
<keyword evidence="5 7" id="KW-1133">Transmembrane helix</keyword>
<keyword evidence="6 7" id="KW-0472">Membrane</keyword>
<feature type="domain" description="RCK C-terminal" evidence="8">
    <location>
        <begin position="412"/>
        <end position="497"/>
    </location>
</feature>
<evidence type="ECO:0000259" key="8">
    <source>
        <dbReference type="PROSITE" id="PS51202"/>
    </source>
</evidence>
<dbReference type="InterPro" id="IPR036721">
    <property type="entry name" value="RCK_C_sf"/>
</dbReference>
<evidence type="ECO:0000256" key="1">
    <source>
        <dbReference type="ARBA" id="ARBA00004141"/>
    </source>
</evidence>
<dbReference type="Proteomes" id="UP001244341">
    <property type="component" value="Chromosome 3b"/>
</dbReference>
<feature type="transmembrane region" description="Helical" evidence="7">
    <location>
        <begin position="104"/>
        <end position="130"/>
    </location>
</feature>
<keyword evidence="3 7" id="KW-0812">Transmembrane</keyword>
<feature type="transmembrane region" description="Helical" evidence="7">
    <location>
        <begin position="183"/>
        <end position="206"/>
    </location>
</feature>
<dbReference type="PANTHER" id="PTHR43652:SF9">
    <property type="entry name" value="RCK C-TERMINAL DOMAIN-CONTAINING PROTEIN"/>
    <property type="match status" value="1"/>
</dbReference>
<evidence type="ECO:0000256" key="5">
    <source>
        <dbReference type="ARBA" id="ARBA00022989"/>
    </source>
</evidence>
<feature type="transmembrane region" description="Helical" evidence="7">
    <location>
        <begin position="57"/>
        <end position="74"/>
    </location>
</feature>
<dbReference type="InterPro" id="IPR051679">
    <property type="entry name" value="DASS-Related_Transporters"/>
</dbReference>
<feature type="domain" description="RCK C-terminal" evidence="8">
    <location>
        <begin position="322"/>
        <end position="408"/>
    </location>
</feature>
<feature type="transmembrane region" description="Helical" evidence="7">
    <location>
        <begin position="606"/>
        <end position="625"/>
    </location>
</feature>
<reference evidence="9 10" key="1">
    <citation type="submission" date="2023-05" db="EMBL/GenBank/DDBJ databases">
        <title>A 100% complete, gapless, phased diploid assembly of the Scenedesmus obliquus UTEX 3031 genome.</title>
        <authorList>
            <person name="Biondi T.C."/>
            <person name="Hanschen E.R."/>
            <person name="Kwon T."/>
            <person name="Eng W."/>
            <person name="Kruse C.P.S."/>
            <person name="Koehler S.I."/>
            <person name="Kunde Y."/>
            <person name="Gleasner C.D."/>
            <person name="You Mak K.T."/>
            <person name="Polle J."/>
            <person name="Hovde B.T."/>
            <person name="Starkenburg S.R."/>
        </authorList>
    </citation>
    <scope>NUCLEOTIDE SEQUENCE [LARGE SCALE GENOMIC DNA]</scope>
    <source>
        <strain evidence="9 10">DOE0152z</strain>
    </source>
</reference>
<organism evidence="9 10">
    <name type="scientific">Tetradesmus obliquus</name>
    <name type="common">Green alga</name>
    <name type="synonym">Acutodesmus obliquus</name>
    <dbReference type="NCBI Taxonomy" id="3088"/>
    <lineage>
        <taxon>Eukaryota</taxon>
        <taxon>Viridiplantae</taxon>
        <taxon>Chlorophyta</taxon>
        <taxon>core chlorophytes</taxon>
        <taxon>Chlorophyceae</taxon>
        <taxon>CS clade</taxon>
        <taxon>Sphaeropleales</taxon>
        <taxon>Scenedesmaceae</taxon>
        <taxon>Tetradesmus</taxon>
    </lineage>
</organism>
<name>A0ABY8TS81_TETOB</name>